<dbReference type="PANTHER" id="PTHR24260:SF136">
    <property type="entry name" value="GH08193P-RELATED"/>
    <property type="match status" value="1"/>
</dbReference>
<dbReference type="InterPro" id="IPR009003">
    <property type="entry name" value="Peptidase_S1_PA"/>
</dbReference>
<dbReference type="Pfam" id="PF00089">
    <property type="entry name" value="Trypsin"/>
    <property type="match status" value="3"/>
</dbReference>
<dbReference type="Proteomes" id="UP000494165">
    <property type="component" value="Unassembled WGS sequence"/>
</dbReference>
<dbReference type="PRINTS" id="PR00722">
    <property type="entry name" value="CHYMOTRYPSIN"/>
</dbReference>
<dbReference type="EMBL" id="CADEPI010000137">
    <property type="protein sequence ID" value="CAB3376966.1"/>
    <property type="molecule type" value="Genomic_DNA"/>
</dbReference>
<name>A0A8S1D4A3_9INSE</name>
<dbReference type="SUPFAM" id="SSF50494">
    <property type="entry name" value="Trypsin-like serine proteases"/>
    <property type="match status" value="3"/>
</dbReference>
<keyword evidence="2" id="KW-0720">Serine protease</keyword>
<proteinExistence type="predicted"/>
<feature type="domain" description="Peptidase S1" evidence="3">
    <location>
        <begin position="706"/>
        <end position="950"/>
    </location>
</feature>
<comment type="caution">
    <text evidence="4">The sequence shown here is derived from an EMBL/GenBank/DDBJ whole genome shotgun (WGS) entry which is preliminary data.</text>
</comment>
<organism evidence="4 5">
    <name type="scientific">Cloeon dipterum</name>
    <dbReference type="NCBI Taxonomy" id="197152"/>
    <lineage>
        <taxon>Eukaryota</taxon>
        <taxon>Metazoa</taxon>
        <taxon>Ecdysozoa</taxon>
        <taxon>Arthropoda</taxon>
        <taxon>Hexapoda</taxon>
        <taxon>Insecta</taxon>
        <taxon>Pterygota</taxon>
        <taxon>Palaeoptera</taxon>
        <taxon>Ephemeroptera</taxon>
        <taxon>Pisciforma</taxon>
        <taxon>Baetidae</taxon>
        <taxon>Cloeon</taxon>
    </lineage>
</organism>
<evidence type="ECO:0000256" key="1">
    <source>
        <dbReference type="ARBA" id="ARBA00023157"/>
    </source>
</evidence>
<dbReference type="InterPro" id="IPR043504">
    <property type="entry name" value="Peptidase_S1_PA_chymotrypsin"/>
</dbReference>
<dbReference type="InterPro" id="IPR001254">
    <property type="entry name" value="Trypsin_dom"/>
</dbReference>
<dbReference type="FunFam" id="2.40.10.10:FF:000068">
    <property type="entry name" value="transmembrane protease serine 2"/>
    <property type="match status" value="3"/>
</dbReference>
<dbReference type="PROSITE" id="PS00135">
    <property type="entry name" value="TRYPSIN_SER"/>
    <property type="match status" value="1"/>
</dbReference>
<dbReference type="PROSITE" id="PS00134">
    <property type="entry name" value="TRYPSIN_HIS"/>
    <property type="match status" value="3"/>
</dbReference>
<evidence type="ECO:0000313" key="5">
    <source>
        <dbReference type="Proteomes" id="UP000494165"/>
    </source>
</evidence>
<dbReference type="Gene3D" id="2.40.10.10">
    <property type="entry name" value="Trypsin-like serine proteases"/>
    <property type="match status" value="4"/>
</dbReference>
<protein>
    <recommendedName>
        <fullName evidence="3">Peptidase S1 domain-containing protein</fullName>
    </recommendedName>
</protein>
<evidence type="ECO:0000259" key="3">
    <source>
        <dbReference type="PROSITE" id="PS50240"/>
    </source>
</evidence>
<keyword evidence="2" id="KW-0378">Hydrolase</keyword>
<dbReference type="PROSITE" id="PS50240">
    <property type="entry name" value="TRYPSIN_DOM"/>
    <property type="match status" value="3"/>
</dbReference>
<keyword evidence="1" id="KW-1015">Disulfide bond</keyword>
<dbReference type="SMART" id="SM00020">
    <property type="entry name" value="Tryp_SPc"/>
    <property type="match status" value="3"/>
</dbReference>
<dbReference type="GO" id="GO:0006508">
    <property type="term" value="P:proteolysis"/>
    <property type="evidence" value="ECO:0007669"/>
    <property type="project" value="UniProtKB-KW"/>
</dbReference>
<feature type="domain" description="Peptidase S1" evidence="3">
    <location>
        <begin position="118"/>
        <end position="369"/>
    </location>
</feature>
<dbReference type="GO" id="GO:0004252">
    <property type="term" value="F:serine-type endopeptidase activity"/>
    <property type="evidence" value="ECO:0007669"/>
    <property type="project" value="InterPro"/>
</dbReference>
<evidence type="ECO:0000256" key="2">
    <source>
        <dbReference type="RuleBase" id="RU363034"/>
    </source>
</evidence>
<dbReference type="InterPro" id="IPR001314">
    <property type="entry name" value="Peptidase_S1A"/>
</dbReference>
<dbReference type="CDD" id="cd00190">
    <property type="entry name" value="Tryp_SPc"/>
    <property type="match status" value="3"/>
</dbReference>
<dbReference type="InterPro" id="IPR051333">
    <property type="entry name" value="CLIP_Serine_Protease"/>
</dbReference>
<sequence>MSDIYNRLGLPPQSLLCVKDAGPYNDHELVNFYNGRHFLRGLKLKHHLLKDSCKTFVDILPFIEPIARNSKEISVLPSIPRVTPIKKFSNDEDNLSFPRCGIKLTGRQDEEENEISHYISSEFETQQNLGHPWHAEIFKKSEDLTVCGGTLISKRAVLTAAHCIFGMNATDFEVTIGMYNKSLINHPSIQTKTPRKLISHPKYVCGQLHYDVGLMIFEMGFELTHHVRPICLWNEDTDLNQVTGKLATAVGFGIDESNSLPESLKEIRLPIKTYKNCYQNDTKFFGKHLKPGDNFCAGYTNGTSMCHGDSGGGLAIEKQGRWFIRGVISFGKSSNIKLNGTKLSVCDRKSFTLFSDVAHYVQFIQPKRHCFLYTGETNMANFIQFAPLALLGFAICVVQCINTSAPFFDEGTNLSFEKCGIVHKKRSTSSPWIVYLRQAEQGCYGIAISDRTILARECNVTEDNKEITAYVGTCADERIFYLKKCVKNIIEVKPVKEISLNEDDPGNETILIFNSKTVLQRTKPICLYNRAKETTNLLARKRQISDHYMMLRRMRNDNLRLLAKNKNTKLMSCKRCLKDRSASMAEVQKELGLPSQGLICVKAAGNYKDYDLVNFYKGRYFLRGLEFHHPLFKENCNAFVDVLPFIEPITQLAKNLSVLPNIPAVKQTKPFNNDADNLSFANCGTKRSAGREERNSSEDNDVTPYIFSGYQAQQNGHPWHAKIVYTGPQGADICGGTLISRKAVLTAAHCMSGRDASSFEVSIGIYNNSSTIGYGIQTNKPIKLIPHPLYDGYPFNYDIGLMIFDEEFGVTNHVHPICLWNEDTDVDRVAGKFMATVVGFGFTNNFNASGSLLESKMPIKSHKECYLSDRKFFGKYLKPGDNFCAGYTNGTNVGKGDSGGGLAVEKDGRWFIRGVVSIGKKVSKNQTVPHSYSLFNDVANYMDWIVENTPDLSKLMMRVGLSLIIFFCSAFCVARSSTFSAPFFDDGENLSYKDCGVWDRSSANRSSWVAVLLQNHKQCLGIVISPRAILTLECAINVEEKENIQAFVGDCGTIYSRNESACINQTIEVQDVIELNQNPRAAARVLLHLIITKKLSTISPICLFNRGKDADLEQQKNSVYFALQRWPNPQETQSRDDLAMRQIVPLENCFSKSSNLTERYEKLELAPQSLLCVRATDNFNGFSLVNFYNHRFFLRGFRVNHGLMKNPTNHTIIIDILPYIDMIANYTKDISVLPRIPPAHPKKGHNMESLSYPKCGLTPDALENIGGKLKRQFGETQRLYGGHDSRPDAHPWHALLENINTNLTCGGTLISTKAVLTAAHCIFGLNASDFDVTIGMYDEKSVDSHKIQTKTPSRLVSHPNYTSGQFHYDIGLMIFDEKQFNITEYVRPICLWNEDASLERVSESLAVVIGFGITDSNKTQSDTLQEAKLKIRSHKECYLSKRRFFHKYLKPGDNFCAGNIDNGTEATACLGDSGGSLSLEKNGRWFIRGIVSFGMSKKSANASGGAQETVCNPNSYSLFTDVANYMDWIVENAPEVYKNARYWALQGVN</sequence>
<dbReference type="InterPro" id="IPR033116">
    <property type="entry name" value="TRYPSIN_SER"/>
</dbReference>
<dbReference type="InterPro" id="IPR018114">
    <property type="entry name" value="TRYPSIN_HIS"/>
</dbReference>
<evidence type="ECO:0000313" key="4">
    <source>
        <dbReference type="EMBL" id="CAB3376966.1"/>
    </source>
</evidence>
<keyword evidence="5" id="KW-1185">Reference proteome</keyword>
<feature type="domain" description="Peptidase S1" evidence="3">
    <location>
        <begin position="1279"/>
        <end position="1534"/>
    </location>
</feature>
<gene>
    <name evidence="4" type="ORF">CLODIP_2_CD10067</name>
</gene>
<reference evidence="4 5" key="1">
    <citation type="submission" date="2020-04" db="EMBL/GenBank/DDBJ databases">
        <authorList>
            <person name="Alioto T."/>
            <person name="Alioto T."/>
            <person name="Gomez Garrido J."/>
        </authorList>
    </citation>
    <scope>NUCLEOTIDE SEQUENCE [LARGE SCALE GENOMIC DNA]</scope>
</reference>
<dbReference type="OrthoDB" id="7215686at2759"/>
<accession>A0A8S1D4A3</accession>
<dbReference type="PANTHER" id="PTHR24260">
    <property type="match status" value="1"/>
</dbReference>
<keyword evidence="2" id="KW-0645">Protease</keyword>